<feature type="region of interest" description="Disordered" evidence="1">
    <location>
        <begin position="122"/>
        <end position="148"/>
    </location>
</feature>
<comment type="caution">
    <text evidence="2">The sequence shown here is derived from an EMBL/GenBank/DDBJ whole genome shotgun (WGS) entry which is preliminary data.</text>
</comment>
<evidence type="ECO:0000313" key="2">
    <source>
        <dbReference type="EMBL" id="KAJ7676354.1"/>
    </source>
</evidence>
<dbReference type="AlphaFoldDB" id="A0AAD7D6S8"/>
<proteinExistence type="predicted"/>
<gene>
    <name evidence="2" type="ORF">B0H17DRAFT_125893</name>
</gene>
<organism evidence="2 3">
    <name type="scientific">Mycena rosella</name>
    <name type="common">Pink bonnet</name>
    <name type="synonym">Agaricus rosellus</name>
    <dbReference type="NCBI Taxonomy" id="1033263"/>
    <lineage>
        <taxon>Eukaryota</taxon>
        <taxon>Fungi</taxon>
        <taxon>Dikarya</taxon>
        <taxon>Basidiomycota</taxon>
        <taxon>Agaricomycotina</taxon>
        <taxon>Agaricomycetes</taxon>
        <taxon>Agaricomycetidae</taxon>
        <taxon>Agaricales</taxon>
        <taxon>Marasmiineae</taxon>
        <taxon>Mycenaceae</taxon>
        <taxon>Mycena</taxon>
    </lineage>
</organism>
<sequence length="253" mass="27002">MVSSAEAGAQCALQKRQPVRPATRCRTSLRHFRRDVKHSWGRSRSGGREGEGNARRKASSGSWNAAPGSVCRSDGGESTSRRASYVSPSATCLALADCAAMPLDCISTDGGLLSLIPSLHDHRRPPPPYSRAARSAVAQPERRQVAGRQVHPLSLRAVGGVAGSGWKGRRGRRGQVRRWSRNVSRASCELGAWRVCGGAPADARCRTPLRPLSLRFGLLEWGPGPACAGHDSRVFAPTDARADAVDVDPAVQV</sequence>
<evidence type="ECO:0000313" key="3">
    <source>
        <dbReference type="Proteomes" id="UP001221757"/>
    </source>
</evidence>
<reference evidence="2" key="1">
    <citation type="submission" date="2023-03" db="EMBL/GenBank/DDBJ databases">
        <title>Massive genome expansion in bonnet fungi (Mycena s.s.) driven by repeated elements and novel gene families across ecological guilds.</title>
        <authorList>
            <consortium name="Lawrence Berkeley National Laboratory"/>
            <person name="Harder C.B."/>
            <person name="Miyauchi S."/>
            <person name="Viragh M."/>
            <person name="Kuo A."/>
            <person name="Thoen E."/>
            <person name="Andreopoulos B."/>
            <person name="Lu D."/>
            <person name="Skrede I."/>
            <person name="Drula E."/>
            <person name="Henrissat B."/>
            <person name="Morin E."/>
            <person name="Kohler A."/>
            <person name="Barry K."/>
            <person name="LaButti K."/>
            <person name="Morin E."/>
            <person name="Salamov A."/>
            <person name="Lipzen A."/>
            <person name="Mereny Z."/>
            <person name="Hegedus B."/>
            <person name="Baldrian P."/>
            <person name="Stursova M."/>
            <person name="Weitz H."/>
            <person name="Taylor A."/>
            <person name="Grigoriev I.V."/>
            <person name="Nagy L.G."/>
            <person name="Martin F."/>
            <person name="Kauserud H."/>
        </authorList>
    </citation>
    <scope>NUCLEOTIDE SEQUENCE</scope>
    <source>
        <strain evidence="2">CBHHK067</strain>
    </source>
</reference>
<dbReference type="Proteomes" id="UP001221757">
    <property type="component" value="Unassembled WGS sequence"/>
</dbReference>
<evidence type="ECO:0000256" key="1">
    <source>
        <dbReference type="SAM" id="MobiDB-lite"/>
    </source>
</evidence>
<keyword evidence="3" id="KW-1185">Reference proteome</keyword>
<name>A0AAD7D6S8_MYCRO</name>
<protein>
    <submittedName>
        <fullName evidence="2">Uncharacterized protein</fullName>
    </submittedName>
</protein>
<dbReference type="EMBL" id="JARKIE010000143">
    <property type="protein sequence ID" value="KAJ7676354.1"/>
    <property type="molecule type" value="Genomic_DNA"/>
</dbReference>
<feature type="compositionally biased region" description="Basic residues" evidence="1">
    <location>
        <begin position="27"/>
        <end position="41"/>
    </location>
</feature>
<feature type="region of interest" description="Disordered" evidence="1">
    <location>
        <begin position="1"/>
        <end position="82"/>
    </location>
</feature>
<accession>A0AAD7D6S8</accession>